<keyword evidence="3" id="KW-1185">Reference proteome</keyword>
<dbReference type="PANTHER" id="PTHR38463:SF1">
    <property type="entry name" value="STRESS RESPONSE PROTEIN YSNF"/>
    <property type="match status" value="1"/>
</dbReference>
<protein>
    <submittedName>
        <fullName evidence="2">YsnF/AvaK domain-containing protein</fullName>
    </submittedName>
</protein>
<evidence type="ECO:0000313" key="2">
    <source>
        <dbReference type="EMBL" id="MFC3859671.1"/>
    </source>
</evidence>
<name>A0ABV8A2Q9_9DEIO</name>
<evidence type="ECO:0000313" key="3">
    <source>
        <dbReference type="Proteomes" id="UP001595748"/>
    </source>
</evidence>
<reference evidence="3" key="1">
    <citation type="journal article" date="2019" name="Int. J. Syst. Evol. Microbiol.">
        <title>The Global Catalogue of Microorganisms (GCM) 10K type strain sequencing project: providing services to taxonomists for standard genome sequencing and annotation.</title>
        <authorList>
            <consortium name="The Broad Institute Genomics Platform"/>
            <consortium name="The Broad Institute Genome Sequencing Center for Infectious Disease"/>
            <person name="Wu L."/>
            <person name="Ma J."/>
        </authorList>
    </citation>
    <scope>NUCLEOTIDE SEQUENCE [LARGE SCALE GENOMIC DNA]</scope>
    <source>
        <strain evidence="3">CCTCC AB 2013263</strain>
    </source>
</reference>
<gene>
    <name evidence="2" type="ORF">ACFOPQ_02695</name>
</gene>
<dbReference type="EMBL" id="JBHRZF010000025">
    <property type="protein sequence ID" value="MFC3859671.1"/>
    <property type="molecule type" value="Genomic_DNA"/>
</dbReference>
<proteinExistence type="predicted"/>
<feature type="domain" description="DUF2382" evidence="1">
    <location>
        <begin position="59"/>
        <end position="169"/>
    </location>
</feature>
<dbReference type="PANTHER" id="PTHR38463">
    <property type="entry name" value="STRESS RESPONSE PROTEIN YSNF"/>
    <property type="match status" value="1"/>
</dbReference>
<dbReference type="InterPro" id="IPR019060">
    <property type="entry name" value="DUF2382"/>
</dbReference>
<evidence type="ECO:0000259" key="1">
    <source>
        <dbReference type="Pfam" id="PF09557"/>
    </source>
</evidence>
<dbReference type="Pfam" id="PF09557">
    <property type="entry name" value="DUF2382"/>
    <property type="match status" value="1"/>
</dbReference>
<dbReference type="InterPro" id="IPR052967">
    <property type="entry name" value="Stress_Response_Assoc"/>
</dbReference>
<dbReference type="RefSeq" id="WP_380075833.1">
    <property type="nucleotide sequence ID" value="NZ_JBHRZF010000025.1"/>
</dbReference>
<accession>A0ABV8A2Q9</accession>
<sequence length="183" mass="20501">MTRKEDLNLSTDTAGERVVSGKEDMAEGRVTAVRRGNITEVLNPDSLSQARTSTELENLTLHEERARVEVLREQAGSVSIRKVVKEREEVLPVTLTTETLEITVKDGAGKVTLNGEVLEPGRTYEVLIHDEKAVVQKEVFALSDVTLHKETRTYTHTENITLMREELDVRDPQGLVREIHSDG</sequence>
<comment type="caution">
    <text evidence="2">The sequence shown here is derived from an EMBL/GenBank/DDBJ whole genome shotgun (WGS) entry which is preliminary data.</text>
</comment>
<organism evidence="2 3">
    <name type="scientific">Deinococcus antarcticus</name>
    <dbReference type="NCBI Taxonomy" id="1298767"/>
    <lineage>
        <taxon>Bacteria</taxon>
        <taxon>Thermotogati</taxon>
        <taxon>Deinococcota</taxon>
        <taxon>Deinococci</taxon>
        <taxon>Deinococcales</taxon>
        <taxon>Deinococcaceae</taxon>
        <taxon>Deinococcus</taxon>
    </lineage>
</organism>
<dbReference type="Proteomes" id="UP001595748">
    <property type="component" value="Unassembled WGS sequence"/>
</dbReference>